<dbReference type="AlphaFoldDB" id="W7U652"/>
<sequence>MGMDTGMLGAVGGRLRIPGAKEQRQSVGKKKKAELAKMSGAGAGAGGGRVLSMGGSSGATNGMASSLVFTPTQGLELMNPIAAEEKRRRVDEANKSWFDSSSGFMSAKPR</sequence>
<keyword evidence="2" id="KW-0539">Nucleus</keyword>
<proteinExistence type="predicted"/>
<evidence type="ECO:0000256" key="2">
    <source>
        <dbReference type="ARBA" id="ARBA00023242"/>
    </source>
</evidence>
<comment type="subcellular location">
    <subcellularLocation>
        <location evidence="1">Nucleus</location>
    </subcellularLocation>
</comment>
<dbReference type="GO" id="GO:0000244">
    <property type="term" value="P:spliceosomal tri-snRNP complex assembly"/>
    <property type="evidence" value="ECO:0007669"/>
    <property type="project" value="InterPro"/>
</dbReference>
<dbReference type="InterPro" id="IPR019175">
    <property type="entry name" value="Prp31_C"/>
</dbReference>
<feature type="domain" description="Prp31 C-terminal" evidence="5">
    <location>
        <begin position="2"/>
        <end position="80"/>
    </location>
</feature>
<dbReference type="GO" id="GO:0046540">
    <property type="term" value="C:U4/U6 x U5 tri-snRNP complex"/>
    <property type="evidence" value="ECO:0007669"/>
    <property type="project" value="InterPro"/>
</dbReference>
<reference evidence="6 7" key="1">
    <citation type="journal article" date="2014" name="Mol. Plant">
        <title>Chromosome Scale Genome Assembly and Transcriptome Profiling of Nannochloropsis gaditana in Nitrogen Depletion.</title>
        <authorList>
            <person name="Corteggiani Carpinelli E."/>
            <person name="Telatin A."/>
            <person name="Vitulo N."/>
            <person name="Forcato C."/>
            <person name="D'Angelo M."/>
            <person name="Schiavon R."/>
            <person name="Vezzi A."/>
            <person name="Giacometti G.M."/>
            <person name="Morosinotto T."/>
            <person name="Valle G."/>
        </authorList>
    </citation>
    <scope>NUCLEOTIDE SEQUENCE [LARGE SCALE GENOMIC DNA]</scope>
    <source>
        <strain evidence="6 7">B-31</strain>
    </source>
</reference>
<evidence type="ECO:0000256" key="4">
    <source>
        <dbReference type="SAM" id="MobiDB-lite"/>
    </source>
</evidence>
<dbReference type="GO" id="GO:0071011">
    <property type="term" value="C:precatalytic spliceosome"/>
    <property type="evidence" value="ECO:0007669"/>
    <property type="project" value="TreeGrafter"/>
</dbReference>
<accession>W7U652</accession>
<dbReference type="GO" id="GO:0005687">
    <property type="term" value="C:U4 snRNP"/>
    <property type="evidence" value="ECO:0007669"/>
    <property type="project" value="TreeGrafter"/>
</dbReference>
<dbReference type="PANTHER" id="PTHR13904:SF0">
    <property type="entry name" value="U4_U6 SMALL NUCLEAR RIBONUCLEOPROTEIN PRP31"/>
    <property type="match status" value="1"/>
</dbReference>
<feature type="region of interest" description="Disordered" evidence="4">
    <location>
        <begin position="1"/>
        <end position="49"/>
    </location>
</feature>
<comment type="caution">
    <text evidence="6">The sequence shown here is derived from an EMBL/GenBank/DDBJ whole genome shotgun (WGS) entry which is preliminary data.</text>
</comment>
<evidence type="ECO:0000313" key="6">
    <source>
        <dbReference type="EMBL" id="EWM28311.1"/>
    </source>
</evidence>
<protein>
    <submittedName>
        <fullName evidence="6">U4 u6 small nuclear ribonucleoprotein prp31</fullName>
    </submittedName>
</protein>
<dbReference type="Pfam" id="PF09785">
    <property type="entry name" value="Prp31_C"/>
    <property type="match status" value="1"/>
</dbReference>
<dbReference type="EMBL" id="AZIL01000351">
    <property type="protein sequence ID" value="EWM28311.1"/>
    <property type="molecule type" value="Genomic_DNA"/>
</dbReference>
<name>W7U652_9STRA</name>
<evidence type="ECO:0000256" key="3">
    <source>
        <dbReference type="ARBA" id="ARBA00023274"/>
    </source>
</evidence>
<dbReference type="InterPro" id="IPR027105">
    <property type="entry name" value="Prp31"/>
</dbReference>
<gene>
    <name evidence="6" type="ORF">Naga_102057g2</name>
</gene>
<organism evidence="6 7">
    <name type="scientific">Nannochloropsis gaditana</name>
    <dbReference type="NCBI Taxonomy" id="72520"/>
    <lineage>
        <taxon>Eukaryota</taxon>
        <taxon>Sar</taxon>
        <taxon>Stramenopiles</taxon>
        <taxon>Ochrophyta</taxon>
        <taxon>Eustigmatophyceae</taxon>
        <taxon>Eustigmatales</taxon>
        <taxon>Monodopsidaceae</taxon>
        <taxon>Nannochloropsis</taxon>
    </lineage>
</organism>
<keyword evidence="3 6" id="KW-0687">Ribonucleoprotein</keyword>
<dbReference type="PANTHER" id="PTHR13904">
    <property type="entry name" value="PRE-MRNA SPLICING FACTOR PRP31"/>
    <property type="match status" value="1"/>
</dbReference>
<evidence type="ECO:0000259" key="5">
    <source>
        <dbReference type="Pfam" id="PF09785"/>
    </source>
</evidence>
<evidence type="ECO:0000313" key="7">
    <source>
        <dbReference type="Proteomes" id="UP000019335"/>
    </source>
</evidence>
<keyword evidence="7" id="KW-1185">Reference proteome</keyword>
<dbReference type="Proteomes" id="UP000019335">
    <property type="component" value="Chromosome 5"/>
</dbReference>
<dbReference type="OrthoDB" id="4771285at2759"/>
<evidence type="ECO:0000256" key="1">
    <source>
        <dbReference type="ARBA" id="ARBA00004123"/>
    </source>
</evidence>